<dbReference type="PANTHER" id="PTHR23346">
    <property type="entry name" value="TRANSLATIONAL ACTIVATOR GCN1-RELATED"/>
    <property type="match status" value="1"/>
</dbReference>
<dbReference type="OMA" id="QLDEMRY"/>
<sequence>MHIGIDMEEPSGLESDFRCALRRIDNGLLSHGDIIAIIKFLKRIRTCIDQGNETNIAIDDVVIAVVKSFNKSMYKKVLLNAVPVLERCIKNVLKNLKGIIHKHGDPGLIAKLLQCDGLGLLNIALVTHNEHRSEQLSILKSLIGDAKFVLSPVFARMISQLLREITADEFQTYLAQEILRLLKRGHKGVIFTIITLQKHLRYDVMVPIAVDIIENVKSLLSQRDVSLFGSDITPLGNLKRMDDVSHTVKEIIHWFSNAVFVTKGSGMYKYIKTQLDSFDVIGRNSVADQEIVSLIILLLIPDSNKSVDPSLVEELCNASKATLIKTANSHPSESVQMQFINIIGSLLRLYPNPDLEGYITDVILNQAKGLTKVGSKNPDKLNEKILTCALRSLRFSVGTDCVNHDTRGLNNPSVLITALNDICNFCHGKPVYKNTLVEALYLKLQLETANPQLSGGIKIQGILETLQPHHQDLLAHLYISKVALVPGVEKFNEPESLAIMELDTVPSIIEAAQKSVGNRMYAIMVELYEEICKNKDHLRHPVTGCYYDRNYIESQLKGFTDAIKEHHVYGLLIAILHCHQGVKCMNTLKMLRDVCIKNNYRRRVFTTLISCILFDGKLSGFEDGSYLTRIITYRSCRPALCLKSYKFNDQDIFDIVCHCISEGHVPFIFDHYLASQGGDVSPLLGTILGRLKASLDELALFEREDIAIYFARADKLYPDSRPFQPNVHQPDKKKNVSLTKQQLDEMRYKEQCIIRSKIAKVVNEVNAAIYSVSRGLAHNHYHVSTYLRDILAVCRYGIGLPLSYYSLSRLLMITCNLSFSGKLCRVVPRLLEILKNIYSHCTHGINYDDASTLMDEVTASTDLTRECSLIIAEVAMFILGDSNASTGSKQASLRAIITMLTSMVDLEQKQLLDTIRSNLRNQELYPYIRDTLSKAAHYLLDIDGLADICKMGLSTQIDLVKDAVSIYTSGNASQCFSSVMEYLIVLGVSEVNLQCSPRRIIDLVPTYIHDNSETLEVTTRVLVQYPPGDVIDSLLGSLDKANDDDKESLLGLLKYYVDRAPTNLDHFHVFTKLAFTTGIAQHMGTTLECCNILAQTVPKDDTITLVTRLFSWIIEYLLDGNKNAVLSQLRDPLVPIVGISLLFLGYVQANVEYTDTTKWSLELLVALLSSDNEFSRANVKSHAVAVVTSLARKCALEGEEEMLNSNITDLLAKSAVSEFAIVPCVALLKGGGLSYLKKHGVMAKIKESMATKTNSNSLKMLKEVSIQFDRLFDPYVKDIFPGLVACFNDNYDLSLDAAISIVGVLTPVGLKSILSILIESLENYVSSIKLGCLITLSHVIKDPKLHGVIIKNVCDVVKSVSPCTTDTQRAVKEAADGLLDSIVGLAGESSILYPTMGSILKVLSHPSESNVTATMHVLLEYSKEHPNIGAETIPIGVVELGLLEPILSRALRSRNGECRQSAIVFSSWLVSRCGGSREVELFFTGFMPILTELLKDTLPDIRKAAATAIGSCANSFKRFGCETSRVLIVDLINCLTKCVMESATSLERRSGAAGLAQALCAVEDEFVHAIVTKLFKVLDCPDSTPQMREGCLALFNDLPVTCYGYVQSHIGDILHRVMAVLCDEDERVREMSSRVMRTMIERYHSTDGDIVLDAMKFATRSSEWQCRNLVLPLLQYLNTLSEDNRVIVELYIARFDTNATVKATSVAIWKGVNVTRSLRQIFPLLLPRVIEMLEQDDSDVRIQAGECISDAVVRLGTDAVNEFIKAILQCEGAFRGRCIGIASLAANGKIGIEEHLPGILDFLKMCLCRPGSCEEASSALASLAGYFPSVVSEVLPSLVKDLFGDGDSDTYLTGITLLIEQHSECFEMILQEALSTDLNIIRLALLERILCAKRAKVVFSRQAVLTKCIKQLLVYNNSYPTETLSSFTAFVTVVKAECVIRLIQILIEMLNDLAKEERNNDKSCIIIFIATVIELREAELDGNYGSIAESLARYIFCDSHVVDPCLIVFDQMIKSAERRTELDRLIATFARFFGTLTVPDHVSNPSLVKTLPLMMSLVQKGFVKSNAKIEAAMCVTAIHKLVGPENMGPFILKTIGAIIRCLNDKCPSSLKIALLEAIQALLHCETVHIRVILYQLQSALFKCLTDVNSDVNMLIGPNLYLYVQLAPNKADSVVSELMKLAFDRVTKPSVKTASLYALNEVLRAKPVLNPSPFDKLLNLFQDSNGSDKQYVCQSIGLCAQLEGDIDPQWLKDLCILTSEDPTALTAFSGIVSGIRGFTQLYENATKEFVDMLRHNIKSDVPSMHLPALEVFCRISKLTPLSQLARDFVKSYIGMVPSGSKLPPSGQSQVLQIYKRLLRFDQNIANFASQLMYLSEAIYGSPLVKLEAEKVLLVLLGPSRDLHKLQTFIKQHSTSDKVEKLLVEYSTRVLVKGNKVDQLSDYEV</sequence>
<dbReference type="PANTHER" id="PTHR23346:SF7">
    <property type="entry name" value="STALLED RIBOSOME SENSOR GCN1"/>
    <property type="match status" value="1"/>
</dbReference>
<feature type="repeat" description="HEAT" evidence="2">
    <location>
        <begin position="1486"/>
        <end position="1524"/>
    </location>
</feature>
<gene>
    <name evidence="3" type="ORF">BBOV_II003920</name>
</gene>
<dbReference type="Pfam" id="PF24987">
    <property type="entry name" value="HEAT_EF3_N"/>
    <property type="match status" value="1"/>
</dbReference>
<proteinExistence type="predicted"/>
<evidence type="ECO:0000313" key="4">
    <source>
        <dbReference type="Proteomes" id="UP000002173"/>
    </source>
</evidence>
<dbReference type="VEuPathDB" id="PiroplasmaDB:BBOV_II003920"/>
<dbReference type="GO" id="GO:0034198">
    <property type="term" value="P:cellular response to amino acid starvation"/>
    <property type="evidence" value="ECO:0007669"/>
    <property type="project" value="TreeGrafter"/>
</dbReference>
<dbReference type="InterPro" id="IPR016024">
    <property type="entry name" value="ARM-type_fold"/>
</dbReference>
<organism evidence="3 4">
    <name type="scientific">Babesia bovis</name>
    <dbReference type="NCBI Taxonomy" id="5865"/>
    <lineage>
        <taxon>Eukaryota</taxon>
        <taxon>Sar</taxon>
        <taxon>Alveolata</taxon>
        <taxon>Apicomplexa</taxon>
        <taxon>Aconoidasida</taxon>
        <taxon>Piroplasmida</taxon>
        <taxon>Babesiidae</taxon>
        <taxon>Babesia</taxon>
    </lineage>
</organism>
<reference evidence="4" key="2">
    <citation type="journal article" date="2020" name="Data Brief">
        <title>Transcriptome dataset of Babesia bovis life stages within vertebrate and invertebrate hosts.</title>
        <authorList>
            <person name="Ueti M.W."/>
            <person name="Johnson W.C."/>
            <person name="Kappmeyer L.S."/>
            <person name="Herndon D.R."/>
            <person name="Mousel M.R."/>
            <person name="Reif K.E."/>
            <person name="Taus N.S."/>
            <person name="Ifeonu O.O."/>
            <person name="Silva J.C."/>
            <person name="Suarez C.E."/>
            <person name="Brayton K.A."/>
        </authorList>
    </citation>
    <scope>NUCLEOTIDE SEQUENCE [LARGE SCALE GENOMIC DNA]</scope>
</reference>
<dbReference type="GeneID" id="5478144"/>
<dbReference type="Proteomes" id="UP000002173">
    <property type="component" value="Unassembled WGS sequence"/>
</dbReference>
<dbReference type="InterPro" id="IPR011989">
    <property type="entry name" value="ARM-like"/>
</dbReference>
<dbReference type="RefSeq" id="XP_001609915.1">
    <property type="nucleotide sequence ID" value="XM_001609865.1"/>
</dbReference>
<evidence type="ECO:0000313" key="3">
    <source>
        <dbReference type="EMBL" id="EDO06347.1"/>
    </source>
</evidence>
<dbReference type="SUPFAM" id="SSF48371">
    <property type="entry name" value="ARM repeat"/>
    <property type="match status" value="3"/>
</dbReference>
<accession>A7ATT6</accession>
<dbReference type="KEGG" id="bbo:BBOV_II003920"/>
<dbReference type="Pfam" id="PF02985">
    <property type="entry name" value="HEAT"/>
    <property type="match status" value="1"/>
</dbReference>
<dbReference type="InterPro" id="IPR000357">
    <property type="entry name" value="HEAT"/>
</dbReference>
<keyword evidence="4" id="KW-1185">Reference proteome</keyword>
<comment type="caution">
    <text evidence="3">The sequence shown here is derived from an EMBL/GenBank/DDBJ whole genome shotgun (WGS) entry which is preliminary data.</text>
</comment>
<dbReference type="InterPro" id="IPR021133">
    <property type="entry name" value="HEAT_type_2"/>
</dbReference>
<protein>
    <submittedName>
        <fullName evidence="3">HEAT repeat family protein</fullName>
    </submittedName>
</protein>
<dbReference type="EMBL" id="AAXT01000003">
    <property type="protein sequence ID" value="EDO06347.1"/>
    <property type="molecule type" value="Genomic_DNA"/>
</dbReference>
<dbReference type="STRING" id="5865.A7ATT6"/>
<keyword evidence="1" id="KW-0677">Repeat</keyword>
<dbReference type="GO" id="GO:0019887">
    <property type="term" value="F:protein kinase regulator activity"/>
    <property type="evidence" value="ECO:0007669"/>
    <property type="project" value="TreeGrafter"/>
</dbReference>
<dbReference type="PROSITE" id="PS50077">
    <property type="entry name" value="HEAT_REPEAT"/>
    <property type="match status" value="2"/>
</dbReference>
<name>A7ATT6_BABBO</name>
<dbReference type="eggNOG" id="KOG1242">
    <property type="taxonomic scope" value="Eukaryota"/>
</dbReference>
<dbReference type="GO" id="GO:0006417">
    <property type="term" value="P:regulation of translation"/>
    <property type="evidence" value="ECO:0007669"/>
    <property type="project" value="TreeGrafter"/>
</dbReference>
<dbReference type="InParanoid" id="A7ATT6"/>
<evidence type="ECO:0000256" key="2">
    <source>
        <dbReference type="PROSITE-ProRule" id="PRU00103"/>
    </source>
</evidence>
<dbReference type="Gene3D" id="1.25.10.10">
    <property type="entry name" value="Leucine-rich Repeat Variant"/>
    <property type="match status" value="3"/>
</dbReference>
<feature type="repeat" description="HEAT" evidence="2">
    <location>
        <begin position="1725"/>
        <end position="1763"/>
    </location>
</feature>
<reference evidence="4" key="3">
    <citation type="journal article" date="2021" name="Int. J. Parasitol.">
        <title>Comparative analysis of gene expression between Babesia bovis blood stages and kinetes allowed by improved genome annotation.</title>
        <authorList>
            <person name="Ueti M.W."/>
            <person name="Johnson W.C."/>
            <person name="Kappmeyer L.S."/>
            <person name="Herndon D.R."/>
            <person name="Mousel M.R."/>
            <person name="Reif K.E."/>
            <person name="Taus N.S."/>
            <person name="Ifeonu O.O."/>
            <person name="Silva J.C."/>
            <person name="Suarez C.E."/>
            <person name="Brayton K.A."/>
        </authorList>
    </citation>
    <scope>NUCLEOTIDE SEQUENCE [LARGE SCALE GENOMIC DNA]</scope>
</reference>
<reference evidence="3 4" key="1">
    <citation type="journal article" date="2007" name="PLoS Pathog.">
        <title>Genome sequence of Babesia bovis and comparative analysis of apicomplexan hemoprotozoa.</title>
        <authorList>
            <person name="Brayton K.A."/>
            <person name="Lau A.O.T."/>
            <person name="Herndon D.R."/>
            <person name="Hannick L."/>
            <person name="Kappmeyer L.S."/>
            <person name="Berens S.J."/>
            <person name="Bidwell S.L."/>
            <person name="Brown W.C."/>
            <person name="Crabtree J."/>
            <person name="Fadrosh D."/>
            <person name="Feldblum T."/>
            <person name="Forberger H.A."/>
            <person name="Haas B.J."/>
            <person name="Howell J.M."/>
            <person name="Khouri H."/>
            <person name="Koo H."/>
            <person name="Mann D.J."/>
            <person name="Norimine J."/>
            <person name="Paulsen I.T."/>
            <person name="Radune D."/>
            <person name="Ren Q."/>
            <person name="Smith R.K. Jr."/>
            <person name="Suarez C.E."/>
            <person name="White O."/>
            <person name="Wortman J.R."/>
            <person name="Knowles D.P. Jr."/>
            <person name="McElwain T.F."/>
            <person name="Nene V.M."/>
        </authorList>
    </citation>
    <scope>NUCLEOTIDE SEQUENCE [LARGE SCALE GENOMIC DNA]</scope>
    <source>
        <strain evidence="3">T2Bo</strain>
    </source>
</reference>
<dbReference type="GO" id="GO:0005829">
    <property type="term" value="C:cytosol"/>
    <property type="evidence" value="ECO:0007669"/>
    <property type="project" value="TreeGrafter"/>
</dbReference>
<evidence type="ECO:0000256" key="1">
    <source>
        <dbReference type="ARBA" id="ARBA00022737"/>
    </source>
</evidence>